<dbReference type="Proteomes" id="UP001501747">
    <property type="component" value="Unassembled WGS sequence"/>
</dbReference>
<evidence type="ECO:0000313" key="3">
    <source>
        <dbReference type="EMBL" id="GAA3987515.1"/>
    </source>
</evidence>
<dbReference type="SUPFAM" id="SSF53335">
    <property type="entry name" value="S-adenosyl-L-methionine-dependent methyltransferases"/>
    <property type="match status" value="1"/>
</dbReference>
<dbReference type="Gene3D" id="3.40.50.150">
    <property type="entry name" value="Vaccinia Virus protein VP39"/>
    <property type="match status" value="1"/>
</dbReference>
<evidence type="ECO:0000256" key="1">
    <source>
        <dbReference type="ARBA" id="ARBA00022679"/>
    </source>
</evidence>
<dbReference type="Pfam" id="PF08241">
    <property type="entry name" value="Methyltransf_11"/>
    <property type="match status" value="1"/>
</dbReference>
<organism evidence="3 4">
    <name type="scientific">Allokutzneria multivorans</name>
    <dbReference type="NCBI Taxonomy" id="1142134"/>
    <lineage>
        <taxon>Bacteria</taxon>
        <taxon>Bacillati</taxon>
        <taxon>Actinomycetota</taxon>
        <taxon>Actinomycetes</taxon>
        <taxon>Pseudonocardiales</taxon>
        <taxon>Pseudonocardiaceae</taxon>
        <taxon>Allokutzneria</taxon>
    </lineage>
</organism>
<evidence type="ECO:0000313" key="4">
    <source>
        <dbReference type="Proteomes" id="UP001501747"/>
    </source>
</evidence>
<dbReference type="EMBL" id="BAABAL010000003">
    <property type="protein sequence ID" value="GAA3987515.1"/>
    <property type="molecule type" value="Genomic_DNA"/>
</dbReference>
<evidence type="ECO:0000259" key="2">
    <source>
        <dbReference type="Pfam" id="PF08241"/>
    </source>
</evidence>
<comment type="caution">
    <text evidence="3">The sequence shown here is derived from an EMBL/GenBank/DDBJ whole genome shotgun (WGS) entry which is preliminary data.</text>
</comment>
<sequence>MADGGAAAKRAAMYGEVDLGSFELFSGNFINYGYWESVPLGREITLEERTRSQAALYRKVVSGLEVKKSDAVLEVGCGIAVGTELTLREFRPASLVGLDFSDAQLARARAVHGDLLDLREGDALKMPFEDNSFDKLYSVEAAQHFEDLGAFAAEAHRVLRPGGRLSLATFFATTEESPRELAKLIETIDDEIDFAVPIKRFCADLCDAGFAEVNVESIGDSVWLGFDTWVAQTRYHDSWGRNWLEAYRRGLADYFVVTASAKN</sequence>
<dbReference type="CDD" id="cd02440">
    <property type="entry name" value="AdoMet_MTases"/>
    <property type="match status" value="1"/>
</dbReference>
<dbReference type="InterPro" id="IPR050447">
    <property type="entry name" value="Erg6_SMT_methyltransf"/>
</dbReference>
<feature type="domain" description="Methyltransferase type 11" evidence="2">
    <location>
        <begin position="73"/>
        <end position="166"/>
    </location>
</feature>
<protein>
    <recommendedName>
        <fullName evidence="2">Methyltransferase type 11 domain-containing protein</fullName>
    </recommendedName>
</protein>
<dbReference type="PANTHER" id="PTHR44068">
    <property type="entry name" value="ZGC:194242"/>
    <property type="match status" value="1"/>
</dbReference>
<keyword evidence="1" id="KW-0808">Transferase</keyword>
<reference evidence="4" key="1">
    <citation type="journal article" date="2019" name="Int. J. Syst. Evol. Microbiol.">
        <title>The Global Catalogue of Microorganisms (GCM) 10K type strain sequencing project: providing services to taxonomists for standard genome sequencing and annotation.</title>
        <authorList>
            <consortium name="The Broad Institute Genomics Platform"/>
            <consortium name="The Broad Institute Genome Sequencing Center for Infectious Disease"/>
            <person name="Wu L."/>
            <person name="Ma J."/>
        </authorList>
    </citation>
    <scope>NUCLEOTIDE SEQUENCE [LARGE SCALE GENOMIC DNA]</scope>
    <source>
        <strain evidence="4">JCM 17342</strain>
    </source>
</reference>
<dbReference type="PANTHER" id="PTHR44068:SF11">
    <property type="entry name" value="GERANYL DIPHOSPHATE 2-C-METHYLTRANSFERASE"/>
    <property type="match status" value="1"/>
</dbReference>
<accession>A0ABP7QSZ2</accession>
<gene>
    <name evidence="3" type="ORF">GCM10022247_02260</name>
</gene>
<dbReference type="InterPro" id="IPR029063">
    <property type="entry name" value="SAM-dependent_MTases_sf"/>
</dbReference>
<dbReference type="InterPro" id="IPR013216">
    <property type="entry name" value="Methyltransf_11"/>
</dbReference>
<dbReference type="RefSeq" id="WP_344870522.1">
    <property type="nucleotide sequence ID" value="NZ_BAABAL010000003.1"/>
</dbReference>
<name>A0ABP7QSZ2_9PSEU</name>
<proteinExistence type="predicted"/>
<keyword evidence="4" id="KW-1185">Reference proteome</keyword>